<accession>A0A8S9VJ52</accession>
<evidence type="ECO:0000313" key="3">
    <source>
        <dbReference type="Proteomes" id="UP000704712"/>
    </source>
</evidence>
<dbReference type="AlphaFoldDB" id="A0A8S9VJ52"/>
<sequence length="67" mass="7528">MEELMSTMKEVEDLAVAVDVMEKEGAASIQPPTDEEKNETAPKRGKYAKDVKYEKVGAMEDEEDEAY</sequence>
<organism evidence="2 3">
    <name type="scientific">Phytophthora infestans</name>
    <name type="common">Potato late blight agent</name>
    <name type="synonym">Botrytis infestans</name>
    <dbReference type="NCBI Taxonomy" id="4787"/>
    <lineage>
        <taxon>Eukaryota</taxon>
        <taxon>Sar</taxon>
        <taxon>Stramenopiles</taxon>
        <taxon>Oomycota</taxon>
        <taxon>Peronosporomycetes</taxon>
        <taxon>Peronosporales</taxon>
        <taxon>Peronosporaceae</taxon>
        <taxon>Phytophthora</taxon>
    </lineage>
</organism>
<proteinExistence type="predicted"/>
<protein>
    <submittedName>
        <fullName evidence="2">Uncharacterized protein</fullName>
    </submittedName>
</protein>
<gene>
    <name evidence="2" type="ORF">GN958_ATG00091</name>
</gene>
<evidence type="ECO:0000256" key="1">
    <source>
        <dbReference type="SAM" id="MobiDB-lite"/>
    </source>
</evidence>
<comment type="caution">
    <text evidence="2">The sequence shown here is derived from an EMBL/GenBank/DDBJ whole genome shotgun (WGS) entry which is preliminary data.</text>
</comment>
<feature type="region of interest" description="Disordered" evidence="1">
    <location>
        <begin position="24"/>
        <end position="47"/>
    </location>
</feature>
<dbReference type="EMBL" id="JAACNO010000026">
    <property type="protein sequence ID" value="KAF4150718.1"/>
    <property type="molecule type" value="Genomic_DNA"/>
</dbReference>
<dbReference type="Proteomes" id="UP000704712">
    <property type="component" value="Unassembled WGS sequence"/>
</dbReference>
<evidence type="ECO:0000313" key="2">
    <source>
        <dbReference type="EMBL" id="KAF4150718.1"/>
    </source>
</evidence>
<feature type="compositionally biased region" description="Basic and acidic residues" evidence="1">
    <location>
        <begin position="34"/>
        <end position="47"/>
    </location>
</feature>
<reference evidence="2" key="1">
    <citation type="submission" date="2020-03" db="EMBL/GenBank/DDBJ databases">
        <title>Hybrid Assembly of Korean Phytophthora infestans isolates.</title>
        <authorList>
            <person name="Prokchorchik M."/>
            <person name="Lee Y."/>
            <person name="Seo J."/>
            <person name="Cho J.-H."/>
            <person name="Park Y.-E."/>
            <person name="Jang D.-C."/>
            <person name="Im J.-S."/>
            <person name="Choi J.-G."/>
            <person name="Park H.-J."/>
            <person name="Lee G.-B."/>
            <person name="Lee Y.-G."/>
            <person name="Hong S.-Y."/>
            <person name="Cho K."/>
            <person name="Sohn K.H."/>
        </authorList>
    </citation>
    <scope>NUCLEOTIDE SEQUENCE</scope>
    <source>
        <strain evidence="2">KR_2_A2</strain>
    </source>
</reference>
<name>A0A8S9VJ52_PHYIN</name>